<dbReference type="Proteomes" id="UP001465755">
    <property type="component" value="Unassembled WGS sequence"/>
</dbReference>
<protein>
    <submittedName>
        <fullName evidence="1">Uncharacterized protein</fullName>
    </submittedName>
</protein>
<accession>A0AAW1PR31</accession>
<evidence type="ECO:0000313" key="1">
    <source>
        <dbReference type="EMBL" id="KAK9810886.1"/>
    </source>
</evidence>
<comment type="caution">
    <text evidence="1">The sequence shown here is derived from an EMBL/GenBank/DDBJ whole genome shotgun (WGS) entry which is preliminary data.</text>
</comment>
<proteinExistence type="predicted"/>
<keyword evidence="2" id="KW-1185">Reference proteome</keyword>
<reference evidence="1 2" key="1">
    <citation type="journal article" date="2024" name="Nat. Commun.">
        <title>Phylogenomics reveals the evolutionary origins of lichenization in chlorophyte algae.</title>
        <authorList>
            <person name="Puginier C."/>
            <person name="Libourel C."/>
            <person name="Otte J."/>
            <person name="Skaloud P."/>
            <person name="Haon M."/>
            <person name="Grisel S."/>
            <person name="Petersen M."/>
            <person name="Berrin J.G."/>
            <person name="Delaux P.M."/>
            <person name="Dal Grande F."/>
            <person name="Keller J."/>
        </authorList>
    </citation>
    <scope>NUCLEOTIDE SEQUENCE [LARGE SCALE GENOMIC DNA]</scope>
    <source>
        <strain evidence="1 2">SAG 2036</strain>
    </source>
</reference>
<dbReference type="AlphaFoldDB" id="A0AAW1PR31"/>
<sequence length="194" mass="20738">MMAPTATNTYHAHPRVSATDQVVILKMKTFALACAVVGSLVLGAGAAEFGYGYGNPSGLYGGGYGPGYFGSTTNCTAVVYMTQPWPLWGSKSSHATTLNFYVTNYESYITDISWTFSISNPNYKTLEQAPWNWNSISIKDSVITGDAEQVWQALSPGRTANLGCIVGGDVTTIAAFFPKTAKVNGFECKIKLGS</sequence>
<name>A0AAW1PR31_9CHLO</name>
<evidence type="ECO:0000313" key="2">
    <source>
        <dbReference type="Proteomes" id="UP001465755"/>
    </source>
</evidence>
<gene>
    <name evidence="1" type="ORF">WJX73_005374</name>
</gene>
<dbReference type="EMBL" id="JALJOQ010000013">
    <property type="protein sequence ID" value="KAK9810886.1"/>
    <property type="molecule type" value="Genomic_DNA"/>
</dbReference>
<organism evidence="1 2">
    <name type="scientific">Symbiochloris irregularis</name>
    <dbReference type="NCBI Taxonomy" id="706552"/>
    <lineage>
        <taxon>Eukaryota</taxon>
        <taxon>Viridiplantae</taxon>
        <taxon>Chlorophyta</taxon>
        <taxon>core chlorophytes</taxon>
        <taxon>Trebouxiophyceae</taxon>
        <taxon>Trebouxiales</taxon>
        <taxon>Trebouxiaceae</taxon>
        <taxon>Symbiochloris</taxon>
    </lineage>
</organism>